<keyword evidence="2" id="KW-1185">Reference proteome</keyword>
<name>A0A0V0ZV85_9BILA</name>
<evidence type="ECO:0000313" key="2">
    <source>
        <dbReference type="Proteomes" id="UP000054783"/>
    </source>
</evidence>
<organism evidence="1 2">
    <name type="scientific">Trichinella patagoniensis</name>
    <dbReference type="NCBI Taxonomy" id="990121"/>
    <lineage>
        <taxon>Eukaryota</taxon>
        <taxon>Metazoa</taxon>
        <taxon>Ecdysozoa</taxon>
        <taxon>Nematoda</taxon>
        <taxon>Enoplea</taxon>
        <taxon>Dorylaimia</taxon>
        <taxon>Trichinellida</taxon>
        <taxon>Trichinellidae</taxon>
        <taxon>Trichinella</taxon>
    </lineage>
</organism>
<proteinExistence type="predicted"/>
<accession>A0A0V0ZV85</accession>
<evidence type="ECO:0000313" key="1">
    <source>
        <dbReference type="EMBL" id="KRY16188.1"/>
    </source>
</evidence>
<comment type="caution">
    <text evidence="1">The sequence shown here is derived from an EMBL/GenBank/DDBJ whole genome shotgun (WGS) entry which is preliminary data.</text>
</comment>
<gene>
    <name evidence="1" type="ORF">T12_16012</name>
</gene>
<protein>
    <submittedName>
        <fullName evidence="1">Uncharacterized protein</fullName>
    </submittedName>
</protein>
<dbReference type="EMBL" id="JYDQ01000082">
    <property type="protein sequence ID" value="KRY16188.1"/>
    <property type="molecule type" value="Genomic_DNA"/>
</dbReference>
<dbReference type="AlphaFoldDB" id="A0A0V0ZV85"/>
<reference evidence="1 2" key="1">
    <citation type="submission" date="2015-01" db="EMBL/GenBank/DDBJ databases">
        <title>Evolution of Trichinella species and genotypes.</title>
        <authorList>
            <person name="Korhonen P.K."/>
            <person name="Edoardo P."/>
            <person name="Giuseppe L.R."/>
            <person name="Gasser R.B."/>
        </authorList>
    </citation>
    <scope>NUCLEOTIDE SEQUENCE [LARGE SCALE GENOMIC DNA]</scope>
    <source>
        <strain evidence="1">ISS2496</strain>
    </source>
</reference>
<dbReference type="Proteomes" id="UP000054783">
    <property type="component" value="Unassembled WGS sequence"/>
</dbReference>
<sequence length="75" mass="8642">MPMKPIFGDKGYSRKLQNFMGYRLAFSVKNVKYLKSYFQTTMTEERLNGLAIMCTFILTLNKKTALFCSSSDSHV</sequence>